<keyword evidence="3" id="KW-1185">Reference proteome</keyword>
<evidence type="ECO:0000313" key="2">
    <source>
        <dbReference type="EMBL" id="KAG6582508.1"/>
    </source>
</evidence>
<feature type="region of interest" description="Disordered" evidence="1">
    <location>
        <begin position="1"/>
        <end position="43"/>
    </location>
</feature>
<dbReference type="AlphaFoldDB" id="A0AAV6MME9"/>
<dbReference type="Proteomes" id="UP000685013">
    <property type="component" value="Chromosome 14"/>
</dbReference>
<name>A0AAV6MME9_9ROSI</name>
<feature type="compositionally biased region" description="Polar residues" evidence="1">
    <location>
        <begin position="9"/>
        <end position="19"/>
    </location>
</feature>
<accession>A0AAV6MME9</accession>
<feature type="non-terminal residue" evidence="2">
    <location>
        <position position="1"/>
    </location>
</feature>
<protein>
    <submittedName>
        <fullName evidence="2">Uncharacterized protein</fullName>
    </submittedName>
</protein>
<gene>
    <name evidence="2" type="ORF">SDJN03_22510</name>
</gene>
<sequence length="178" mass="20085">MKNLDVGSVNRSKNSKPTGKNNNSHAKKKKNEKMGKARRQKKTMVEKKTCLVLLLNKKTEKKGAIETPLLFPCSLLETVQSRIWPTVRSMRPRCGELEKRLTIGAWLEVSGSRVSKFMGRVGSWTQLPTVQMVDAADADGSLFPYSLSFSALGIWYQNSLRLVFDVWLFGSLILHEGR</sequence>
<evidence type="ECO:0000313" key="3">
    <source>
        <dbReference type="Proteomes" id="UP000685013"/>
    </source>
</evidence>
<organism evidence="2 3">
    <name type="scientific">Cucurbita argyrosperma subsp. sororia</name>
    <dbReference type="NCBI Taxonomy" id="37648"/>
    <lineage>
        <taxon>Eukaryota</taxon>
        <taxon>Viridiplantae</taxon>
        <taxon>Streptophyta</taxon>
        <taxon>Embryophyta</taxon>
        <taxon>Tracheophyta</taxon>
        <taxon>Spermatophyta</taxon>
        <taxon>Magnoliopsida</taxon>
        <taxon>eudicotyledons</taxon>
        <taxon>Gunneridae</taxon>
        <taxon>Pentapetalae</taxon>
        <taxon>rosids</taxon>
        <taxon>fabids</taxon>
        <taxon>Cucurbitales</taxon>
        <taxon>Cucurbitaceae</taxon>
        <taxon>Cucurbiteae</taxon>
        <taxon>Cucurbita</taxon>
    </lineage>
</organism>
<feature type="compositionally biased region" description="Basic residues" evidence="1">
    <location>
        <begin position="25"/>
        <end position="42"/>
    </location>
</feature>
<proteinExistence type="predicted"/>
<reference evidence="2 3" key="1">
    <citation type="journal article" date="2021" name="Hortic Res">
        <title>The domestication of Cucurbita argyrosperma as revealed by the genome of its wild relative.</title>
        <authorList>
            <person name="Barrera-Redondo J."/>
            <person name="Sanchez-de la Vega G."/>
            <person name="Aguirre-Liguori J.A."/>
            <person name="Castellanos-Morales G."/>
            <person name="Gutierrez-Guerrero Y.T."/>
            <person name="Aguirre-Dugua X."/>
            <person name="Aguirre-Planter E."/>
            <person name="Tenaillon M.I."/>
            <person name="Lira-Saade R."/>
            <person name="Eguiarte L.E."/>
        </authorList>
    </citation>
    <scope>NUCLEOTIDE SEQUENCE [LARGE SCALE GENOMIC DNA]</scope>
    <source>
        <strain evidence="2">JBR-2021</strain>
    </source>
</reference>
<evidence type="ECO:0000256" key="1">
    <source>
        <dbReference type="SAM" id="MobiDB-lite"/>
    </source>
</evidence>
<dbReference type="EMBL" id="JAGKQH010000014">
    <property type="protein sequence ID" value="KAG6582508.1"/>
    <property type="molecule type" value="Genomic_DNA"/>
</dbReference>
<comment type="caution">
    <text evidence="2">The sequence shown here is derived from an EMBL/GenBank/DDBJ whole genome shotgun (WGS) entry which is preliminary data.</text>
</comment>